<dbReference type="Gene3D" id="3.30.70.1230">
    <property type="entry name" value="Nucleotide cyclase"/>
    <property type="match status" value="1"/>
</dbReference>
<reference evidence="14" key="1">
    <citation type="submission" date="2017-11" db="EMBL/GenBank/DDBJ databases">
        <title>The sensing device of the deep-sea amphipod.</title>
        <authorList>
            <person name="Kobayashi H."/>
            <person name="Nagahama T."/>
            <person name="Arai W."/>
            <person name="Sasagawa Y."/>
            <person name="Umeda M."/>
            <person name="Hayashi T."/>
            <person name="Nikaido I."/>
            <person name="Watanabe H."/>
            <person name="Oguri K."/>
            <person name="Kitazato H."/>
            <person name="Fujioka K."/>
            <person name="Kido Y."/>
            <person name="Takami H."/>
        </authorList>
    </citation>
    <scope>NUCLEOTIDE SEQUENCE</scope>
    <source>
        <tissue evidence="14">Whole body</tissue>
    </source>
</reference>
<keyword evidence="5" id="KW-0479">Metal-binding</keyword>
<dbReference type="EC" id="4.6.1.1" evidence="3"/>
<sequence>MNQSNLTVLLALLIIVVSSIIGVTVYLLRNSDSYLIFSLLGFLIILYFILEILLVRSCLQNEVALYVVSYIILSSFFGLELLVMLGPENQTASSGLWADIFFIYVTYTFLPLRLPEAAIGGVLLAVVHMVCTPIVSDSAQTEGSIWREMCANLLLLLLVNVAGVFSHYPSEHARRKAFLETRQCIVTRMITQRENLQQERLLLSVLPSHVAVEMKNDIAGIPKDTMFHKIYIMKHDNVSILFADICGFTTLSDQCTAEELVRLLNELFARFDRLANEHHCLRIKLLGDCYYCVSGLPEPRSDHAHCCVEMGLDMIDAIA</sequence>
<feature type="transmembrane region" description="Helical" evidence="12">
    <location>
        <begin position="151"/>
        <end position="168"/>
    </location>
</feature>
<dbReference type="GO" id="GO:0009190">
    <property type="term" value="P:cyclic nucleotide biosynthetic process"/>
    <property type="evidence" value="ECO:0007669"/>
    <property type="project" value="InterPro"/>
</dbReference>
<evidence type="ECO:0000259" key="13">
    <source>
        <dbReference type="PROSITE" id="PS50125"/>
    </source>
</evidence>
<dbReference type="GO" id="GO:0005886">
    <property type="term" value="C:plasma membrane"/>
    <property type="evidence" value="ECO:0007669"/>
    <property type="project" value="TreeGrafter"/>
</dbReference>
<dbReference type="GO" id="GO:0004016">
    <property type="term" value="F:adenylate cyclase activity"/>
    <property type="evidence" value="ECO:0007669"/>
    <property type="project" value="UniProtKB-EC"/>
</dbReference>
<dbReference type="GO" id="GO:0046872">
    <property type="term" value="F:metal ion binding"/>
    <property type="evidence" value="ECO:0007669"/>
    <property type="project" value="UniProtKB-KW"/>
</dbReference>
<dbReference type="CDD" id="cd07302">
    <property type="entry name" value="CHD"/>
    <property type="match status" value="1"/>
</dbReference>
<dbReference type="InterPro" id="IPR029787">
    <property type="entry name" value="Nucleotide_cyclase"/>
</dbReference>
<comment type="catalytic activity">
    <reaction evidence="1">
        <text>ATP = 3',5'-cyclic AMP + diphosphate</text>
        <dbReference type="Rhea" id="RHEA:15389"/>
        <dbReference type="ChEBI" id="CHEBI:30616"/>
        <dbReference type="ChEBI" id="CHEBI:33019"/>
        <dbReference type="ChEBI" id="CHEBI:58165"/>
        <dbReference type="EC" id="4.6.1.1"/>
    </reaction>
</comment>
<dbReference type="PANTHER" id="PTHR45627">
    <property type="entry name" value="ADENYLATE CYCLASE TYPE 1"/>
    <property type="match status" value="1"/>
</dbReference>
<evidence type="ECO:0000256" key="10">
    <source>
        <dbReference type="ARBA" id="ARBA00023136"/>
    </source>
</evidence>
<dbReference type="Pfam" id="PF00211">
    <property type="entry name" value="Guanylate_cyc"/>
    <property type="match status" value="1"/>
</dbReference>
<evidence type="ECO:0000256" key="3">
    <source>
        <dbReference type="ARBA" id="ARBA00012201"/>
    </source>
</evidence>
<feature type="transmembrane region" description="Helical" evidence="12">
    <location>
        <begin position="7"/>
        <end position="28"/>
    </location>
</feature>
<keyword evidence="6" id="KW-0547">Nucleotide-binding</keyword>
<keyword evidence="10 12" id="KW-0472">Membrane</keyword>
<feature type="transmembrane region" description="Helical" evidence="12">
    <location>
        <begin position="91"/>
        <end position="110"/>
    </location>
</feature>
<comment type="subcellular location">
    <subcellularLocation>
        <location evidence="2">Membrane</location>
        <topology evidence="2">Multi-pass membrane protein</topology>
    </subcellularLocation>
</comment>
<organism evidence="14">
    <name type="scientific">Hirondellea gigas</name>
    <dbReference type="NCBI Taxonomy" id="1518452"/>
    <lineage>
        <taxon>Eukaryota</taxon>
        <taxon>Metazoa</taxon>
        <taxon>Ecdysozoa</taxon>
        <taxon>Arthropoda</taxon>
        <taxon>Crustacea</taxon>
        <taxon>Multicrustacea</taxon>
        <taxon>Malacostraca</taxon>
        <taxon>Eumalacostraca</taxon>
        <taxon>Peracarida</taxon>
        <taxon>Amphipoda</taxon>
        <taxon>Amphilochidea</taxon>
        <taxon>Lysianassida</taxon>
        <taxon>Lysianassidira</taxon>
        <taxon>Lysianassoidea</taxon>
        <taxon>Lysianassidae</taxon>
        <taxon>Hirondellea</taxon>
    </lineage>
</organism>
<evidence type="ECO:0000256" key="4">
    <source>
        <dbReference type="ARBA" id="ARBA00022692"/>
    </source>
</evidence>
<evidence type="ECO:0000256" key="11">
    <source>
        <dbReference type="ARBA" id="ARBA00023239"/>
    </source>
</evidence>
<evidence type="ECO:0000256" key="1">
    <source>
        <dbReference type="ARBA" id="ARBA00001593"/>
    </source>
</evidence>
<feature type="transmembrane region" description="Helical" evidence="12">
    <location>
        <begin position="34"/>
        <end position="54"/>
    </location>
</feature>
<dbReference type="SMART" id="SM00044">
    <property type="entry name" value="CYCc"/>
    <property type="match status" value="1"/>
</dbReference>
<protein>
    <recommendedName>
        <fullName evidence="3">adenylate cyclase</fullName>
        <ecNumber evidence="3">4.6.1.1</ecNumber>
    </recommendedName>
</protein>
<evidence type="ECO:0000256" key="9">
    <source>
        <dbReference type="ARBA" id="ARBA00022989"/>
    </source>
</evidence>
<evidence type="ECO:0000256" key="2">
    <source>
        <dbReference type="ARBA" id="ARBA00004141"/>
    </source>
</evidence>
<keyword evidence="8" id="KW-0460">Magnesium</keyword>
<dbReference type="InterPro" id="IPR032628">
    <property type="entry name" value="AC_N"/>
</dbReference>
<accession>A0A6A7G4X1</accession>
<dbReference type="PANTHER" id="PTHR45627:SF16">
    <property type="entry name" value="ADENYLATE CYCLASE"/>
    <property type="match status" value="1"/>
</dbReference>
<dbReference type="GO" id="GO:0007189">
    <property type="term" value="P:adenylate cyclase-activating G protein-coupled receptor signaling pathway"/>
    <property type="evidence" value="ECO:0007669"/>
    <property type="project" value="TreeGrafter"/>
</dbReference>
<dbReference type="InterPro" id="IPR001054">
    <property type="entry name" value="A/G_cyclase"/>
</dbReference>
<dbReference type="PROSITE" id="PS50125">
    <property type="entry name" value="GUANYLATE_CYCLASE_2"/>
    <property type="match status" value="1"/>
</dbReference>
<feature type="domain" description="Guanylate cyclase" evidence="13">
    <location>
        <begin position="239"/>
        <end position="319"/>
    </location>
</feature>
<dbReference type="SUPFAM" id="SSF55073">
    <property type="entry name" value="Nucleotide cyclase"/>
    <property type="match status" value="1"/>
</dbReference>
<dbReference type="Pfam" id="PF16214">
    <property type="entry name" value="AC_N"/>
    <property type="match status" value="1"/>
</dbReference>
<keyword evidence="11" id="KW-0456">Lyase</keyword>
<evidence type="ECO:0000256" key="5">
    <source>
        <dbReference type="ARBA" id="ARBA00022723"/>
    </source>
</evidence>
<evidence type="ECO:0000256" key="7">
    <source>
        <dbReference type="ARBA" id="ARBA00022840"/>
    </source>
</evidence>
<name>A0A6A7G4X1_9CRUS</name>
<evidence type="ECO:0000256" key="12">
    <source>
        <dbReference type="SAM" id="Phobius"/>
    </source>
</evidence>
<evidence type="ECO:0000256" key="6">
    <source>
        <dbReference type="ARBA" id="ARBA00022741"/>
    </source>
</evidence>
<proteinExistence type="evidence at transcript level"/>
<feature type="transmembrane region" description="Helical" evidence="12">
    <location>
        <begin position="63"/>
        <end position="85"/>
    </location>
</feature>
<feature type="transmembrane region" description="Helical" evidence="12">
    <location>
        <begin position="117"/>
        <end position="136"/>
    </location>
</feature>
<dbReference type="GO" id="GO:0005524">
    <property type="term" value="F:ATP binding"/>
    <property type="evidence" value="ECO:0007669"/>
    <property type="project" value="UniProtKB-KW"/>
</dbReference>
<keyword evidence="9 12" id="KW-1133">Transmembrane helix</keyword>
<dbReference type="GO" id="GO:0035556">
    <property type="term" value="P:intracellular signal transduction"/>
    <property type="evidence" value="ECO:0007669"/>
    <property type="project" value="InterPro"/>
</dbReference>
<keyword evidence="7" id="KW-0067">ATP-binding</keyword>
<evidence type="ECO:0000256" key="8">
    <source>
        <dbReference type="ARBA" id="ARBA00022842"/>
    </source>
</evidence>
<keyword evidence="4 12" id="KW-0812">Transmembrane</keyword>
<evidence type="ECO:0000313" key="14">
    <source>
        <dbReference type="EMBL" id="LAC24945.1"/>
    </source>
</evidence>
<dbReference type="AlphaFoldDB" id="A0A6A7G4X1"/>
<dbReference type="EMBL" id="IACT01005802">
    <property type="protein sequence ID" value="LAC24945.1"/>
    <property type="molecule type" value="mRNA"/>
</dbReference>